<evidence type="ECO:0000256" key="10">
    <source>
        <dbReference type="ARBA" id="ARBA00049007"/>
    </source>
</evidence>
<comment type="function">
    <text evidence="1 11">Catalyzes the reversible conversion of 3-phosphohydroxypyruvate to phosphoserine and of 3-hydroxy-2-oxo-4-phosphonooxybutanoate to phosphohydroxythreonine.</text>
</comment>
<dbReference type="GO" id="GO:0004648">
    <property type="term" value="F:O-phospho-L-serine:2-oxoglutarate aminotransferase activity"/>
    <property type="evidence" value="ECO:0007669"/>
    <property type="project" value="UniProtKB-UniRule"/>
</dbReference>
<feature type="binding site" evidence="11">
    <location>
        <position position="76"/>
    </location>
    <ligand>
        <name>L-glutamate</name>
        <dbReference type="ChEBI" id="CHEBI:29985"/>
    </ligand>
</feature>
<reference evidence="14" key="2">
    <citation type="submission" date="2014-06" db="EMBL/GenBank/DDBJ databases">
        <title>Draft genome sequence of Clostridium ramosum(DSM 1402).</title>
        <authorList>
            <person name="Sudarsanam P."/>
            <person name="Ley R."/>
            <person name="Guruge J."/>
            <person name="Turnbaugh P.J."/>
            <person name="Mahowald M."/>
            <person name="Liep D."/>
            <person name="Gordon J."/>
        </authorList>
    </citation>
    <scope>NUCLEOTIDE SEQUENCE</scope>
    <source>
        <strain evidence="14">DSM 1402</strain>
    </source>
</reference>
<dbReference type="GO" id="GO:0005737">
    <property type="term" value="C:cytoplasm"/>
    <property type="evidence" value="ECO:0007669"/>
    <property type="project" value="UniProtKB-SubCell"/>
</dbReference>
<evidence type="ECO:0000313" key="15">
    <source>
        <dbReference type="Proteomes" id="UP000005798"/>
    </source>
</evidence>
<keyword evidence="6 11" id="KW-0808">Transferase</keyword>
<dbReference type="EC" id="2.6.1.52" evidence="11"/>
<dbReference type="HAMAP" id="MF_00160">
    <property type="entry name" value="SerC_aminotrans_5"/>
    <property type="match status" value="1"/>
</dbReference>
<name>B0N7S0_9FIRM</name>
<feature type="binding site" evidence="11">
    <location>
        <position position="205"/>
    </location>
    <ligand>
        <name>pyridoxal 5'-phosphate</name>
        <dbReference type="ChEBI" id="CHEBI:597326"/>
    </ligand>
</feature>
<keyword evidence="5 11" id="KW-0028">Amino-acid biosynthesis</keyword>
<comment type="subunit">
    <text evidence="11">Homodimer.</text>
</comment>
<dbReference type="PANTHER" id="PTHR43247">
    <property type="entry name" value="PHOSPHOSERINE AMINOTRANSFERASE"/>
    <property type="match status" value="1"/>
</dbReference>
<evidence type="ECO:0000256" key="3">
    <source>
        <dbReference type="ARBA" id="ARBA00006904"/>
    </source>
</evidence>
<accession>B0N7S0</accession>
<dbReference type="InterPro" id="IPR015421">
    <property type="entry name" value="PyrdxlP-dep_Trfase_major"/>
</dbReference>
<evidence type="ECO:0000256" key="5">
    <source>
        <dbReference type="ARBA" id="ARBA00022605"/>
    </source>
</evidence>
<dbReference type="InterPro" id="IPR015422">
    <property type="entry name" value="PyrdxlP-dep_Trfase_small"/>
</dbReference>
<keyword evidence="4 11" id="KW-0032">Aminotransferase</keyword>
<comment type="caution">
    <text evidence="14">The sequence shown here is derived from an EMBL/GenBank/DDBJ whole genome shotgun (WGS) entry which is preliminary data.</text>
</comment>
<proteinExistence type="inferred from homology"/>
<evidence type="ECO:0000256" key="6">
    <source>
        <dbReference type="ARBA" id="ARBA00022679"/>
    </source>
</evidence>
<dbReference type="eggNOG" id="COG1932">
    <property type="taxonomic scope" value="Bacteria"/>
</dbReference>
<dbReference type="InterPro" id="IPR000192">
    <property type="entry name" value="Aminotrans_V_dom"/>
</dbReference>
<dbReference type="InterPro" id="IPR020578">
    <property type="entry name" value="Aminotrans_V_PyrdxlP_BS"/>
</dbReference>
<dbReference type="HOGENOM" id="CLU_034866_0_2_9"/>
<dbReference type="InterPro" id="IPR015424">
    <property type="entry name" value="PyrdxlP-dep_Trfase"/>
</dbReference>
<dbReference type="GO" id="GO:0006564">
    <property type="term" value="P:L-serine biosynthetic process"/>
    <property type="evidence" value="ECO:0007669"/>
    <property type="project" value="UniProtKB-UniRule"/>
</dbReference>
<evidence type="ECO:0000256" key="4">
    <source>
        <dbReference type="ARBA" id="ARBA00022576"/>
    </source>
</evidence>
<feature type="binding site" evidence="11">
    <location>
        <position position="135"/>
    </location>
    <ligand>
        <name>pyridoxal 5'-phosphate</name>
        <dbReference type="ChEBI" id="CHEBI:597326"/>
    </ligand>
</feature>
<dbReference type="AlphaFoldDB" id="B0N7S0"/>
<dbReference type="Gene3D" id="3.90.1150.10">
    <property type="entry name" value="Aspartate Aminotransferase, domain 1"/>
    <property type="match status" value="1"/>
</dbReference>
<sequence>MYNCIQFFTKSLYKLDCIQYNRLHIQERKGIYMTEKRVLNFSAGPSMLPEPVLEKAAKQMLNYENSGMSVMEMSHRSSSYLDIFEKTKGLLKKVMNIPDDYKIVFIQGGATQQFSMVPLNLLKNGKADYVVTGAFSKKAAAEAKKFGEINIAYDGSENNFKHIPTQDELKLDPEASYVHLCANNTIYGTEWKYIPETNGVPVIADMSSNILSKPVDVSKFGMIYAGAQKNMGIAGLGVAIIKEDLLQKVAATTPVLLDYKLMIENDSMYNTPPAYAIYVLGLVLEWIDSMGGLEVMQERNIKKANLLYDYLDSSDFYIAHSDKDNRSLMNVTFTTPNKDLDAKFVKESIAAGMTNLKGHRSVGGIRASIYNAMSLEGVEKLVAFMRDFEAANK</sequence>
<reference evidence="14" key="1">
    <citation type="submission" date="2007-11" db="EMBL/GenBank/DDBJ databases">
        <authorList>
            <person name="Fulton L."/>
            <person name="Clifton S."/>
            <person name="Fulton B."/>
            <person name="Xu J."/>
            <person name="Minx P."/>
            <person name="Pepin K.H."/>
            <person name="Johnson M."/>
            <person name="Thiruvilangam P."/>
            <person name="Bhonagiri V."/>
            <person name="Nash W.E."/>
            <person name="Mardis E.R."/>
            <person name="Wilson R.K."/>
        </authorList>
    </citation>
    <scope>NUCLEOTIDE SEQUENCE [LARGE SCALE GENOMIC DNA]</scope>
    <source>
        <strain evidence="14">DSM 1402</strain>
    </source>
</reference>
<feature type="domain" description="Aminotransferase class V" evidence="13">
    <location>
        <begin position="38"/>
        <end position="381"/>
    </location>
</feature>
<comment type="caution">
    <text evidence="11">Lacks conserved residue(s) required for the propagation of feature annotation.</text>
</comment>
<feature type="modified residue" description="N6-(pyridoxal phosphate)lysine" evidence="11">
    <location>
        <position position="229"/>
    </location>
</feature>
<feature type="binding site" evidence="11">
    <location>
        <begin position="270"/>
        <end position="271"/>
    </location>
    <ligand>
        <name>pyridoxal 5'-phosphate</name>
        <dbReference type="ChEBI" id="CHEBI:597326"/>
    </ligand>
</feature>
<organism evidence="14 15">
    <name type="scientific">Thomasclavelia ramosa DSM 1402</name>
    <dbReference type="NCBI Taxonomy" id="445974"/>
    <lineage>
        <taxon>Bacteria</taxon>
        <taxon>Bacillati</taxon>
        <taxon>Bacillota</taxon>
        <taxon>Erysipelotrichia</taxon>
        <taxon>Erysipelotrichales</taxon>
        <taxon>Coprobacillaceae</taxon>
        <taxon>Thomasclavelia</taxon>
    </lineage>
</organism>
<dbReference type="PIRSF" id="PIRSF000525">
    <property type="entry name" value="SerC"/>
    <property type="match status" value="1"/>
</dbReference>
<comment type="catalytic activity">
    <reaction evidence="10 11 12">
        <text>O-phospho-L-serine + 2-oxoglutarate = 3-phosphooxypyruvate + L-glutamate</text>
        <dbReference type="Rhea" id="RHEA:14329"/>
        <dbReference type="ChEBI" id="CHEBI:16810"/>
        <dbReference type="ChEBI" id="CHEBI:18110"/>
        <dbReference type="ChEBI" id="CHEBI:29985"/>
        <dbReference type="ChEBI" id="CHEBI:57524"/>
        <dbReference type="EC" id="2.6.1.52"/>
    </reaction>
</comment>
<comment type="similarity">
    <text evidence="3 11">Belongs to the class-V pyridoxal-phosphate-dependent aminotransferase family. SerC subfamily.</text>
</comment>
<comment type="cofactor">
    <cofactor evidence="11">
        <name>pyridoxal 5'-phosphate</name>
        <dbReference type="ChEBI" id="CHEBI:597326"/>
    </cofactor>
    <text evidence="11">Binds 1 pyridoxal phosphate per subunit.</text>
</comment>
<dbReference type="InterPro" id="IPR022278">
    <property type="entry name" value="Pser_aminoTfrase"/>
</dbReference>
<evidence type="ECO:0000259" key="13">
    <source>
        <dbReference type="Pfam" id="PF00266"/>
    </source>
</evidence>
<dbReference type="PROSITE" id="PS00595">
    <property type="entry name" value="AA_TRANSFER_CLASS_5"/>
    <property type="match status" value="1"/>
</dbReference>
<dbReference type="NCBIfam" id="TIGR01364">
    <property type="entry name" value="serC_1"/>
    <property type="match status" value="1"/>
</dbReference>
<dbReference type="SUPFAM" id="SSF53383">
    <property type="entry name" value="PLP-dependent transferases"/>
    <property type="match status" value="1"/>
</dbReference>
<dbReference type="PANTHER" id="PTHR43247:SF1">
    <property type="entry name" value="PHOSPHOSERINE AMINOTRANSFERASE"/>
    <property type="match status" value="1"/>
</dbReference>
<dbReference type="EMBL" id="ABFX02000008">
    <property type="protein sequence ID" value="EDS17858.1"/>
    <property type="molecule type" value="Genomic_DNA"/>
</dbReference>
<evidence type="ECO:0000256" key="12">
    <source>
        <dbReference type="RuleBase" id="RU004505"/>
    </source>
</evidence>
<dbReference type="Gene3D" id="3.40.640.10">
    <property type="entry name" value="Type I PLP-dependent aspartate aminotransferase-like (Major domain)"/>
    <property type="match status" value="1"/>
</dbReference>
<comment type="pathway">
    <text evidence="2 11 12">Amino-acid biosynthesis; L-serine biosynthesis; L-serine from 3-phospho-D-glycerate: step 2/3.</text>
</comment>
<evidence type="ECO:0000256" key="8">
    <source>
        <dbReference type="ARBA" id="ARBA00023299"/>
    </source>
</evidence>
<keyword evidence="11" id="KW-0963">Cytoplasm</keyword>
<comment type="catalytic activity">
    <reaction evidence="9 11">
        <text>4-(phosphooxy)-L-threonine + 2-oxoglutarate = (R)-3-hydroxy-2-oxo-4-phosphooxybutanoate + L-glutamate</text>
        <dbReference type="Rhea" id="RHEA:16573"/>
        <dbReference type="ChEBI" id="CHEBI:16810"/>
        <dbReference type="ChEBI" id="CHEBI:29985"/>
        <dbReference type="ChEBI" id="CHEBI:58452"/>
        <dbReference type="ChEBI" id="CHEBI:58538"/>
        <dbReference type="EC" id="2.6.1.52"/>
    </reaction>
</comment>
<keyword evidence="7 11" id="KW-0663">Pyridoxal phosphate</keyword>
<dbReference type="FunFam" id="3.40.640.10:FF:000010">
    <property type="entry name" value="Phosphoserine aminotransferase"/>
    <property type="match status" value="1"/>
</dbReference>
<keyword evidence="15" id="KW-1185">Reference proteome</keyword>
<feature type="binding site" evidence="11">
    <location>
        <position position="228"/>
    </location>
    <ligand>
        <name>pyridoxal 5'-phosphate</name>
        <dbReference type="ChEBI" id="CHEBI:597326"/>
    </ligand>
</feature>
<evidence type="ECO:0000256" key="11">
    <source>
        <dbReference type="HAMAP-Rule" id="MF_00160"/>
    </source>
</evidence>
<gene>
    <name evidence="11 14" type="primary">serC</name>
    <name evidence="14" type="ORF">CLORAM_02653</name>
</gene>
<dbReference type="FunFam" id="3.90.1150.10:FF:000006">
    <property type="entry name" value="Phosphoserine aminotransferase"/>
    <property type="match status" value="1"/>
</dbReference>
<dbReference type="UniPathway" id="UPA00135">
    <property type="reaction ID" value="UER00197"/>
</dbReference>
<evidence type="ECO:0000256" key="1">
    <source>
        <dbReference type="ARBA" id="ARBA00003483"/>
    </source>
</evidence>
<dbReference type="Pfam" id="PF00266">
    <property type="entry name" value="Aminotran_5"/>
    <property type="match status" value="1"/>
</dbReference>
<comment type="subcellular location">
    <subcellularLocation>
        <location evidence="11">Cytoplasm</location>
    </subcellularLocation>
</comment>
<feature type="binding site" evidence="11">
    <location>
        <position position="185"/>
    </location>
    <ligand>
        <name>pyridoxal 5'-phosphate</name>
        <dbReference type="ChEBI" id="CHEBI:597326"/>
    </ligand>
</feature>
<feature type="binding site" evidence="11">
    <location>
        <begin position="110"/>
        <end position="111"/>
    </location>
    <ligand>
        <name>pyridoxal 5'-phosphate</name>
        <dbReference type="ChEBI" id="CHEBI:597326"/>
    </ligand>
</feature>
<evidence type="ECO:0000313" key="14">
    <source>
        <dbReference type="EMBL" id="EDS17858.1"/>
    </source>
</evidence>
<protein>
    <recommendedName>
        <fullName evidence="11">Phosphoserine aminotransferase</fullName>
        <ecNumber evidence="11">2.6.1.52</ecNumber>
    </recommendedName>
    <alternativeName>
        <fullName evidence="11">Phosphohydroxythreonine aminotransferase</fullName>
        <shortName evidence="11">PSAT</shortName>
    </alternativeName>
</protein>
<evidence type="ECO:0000256" key="9">
    <source>
        <dbReference type="ARBA" id="ARBA00047630"/>
    </source>
</evidence>
<dbReference type="GO" id="GO:0030170">
    <property type="term" value="F:pyridoxal phosphate binding"/>
    <property type="evidence" value="ECO:0007669"/>
    <property type="project" value="UniProtKB-UniRule"/>
</dbReference>
<evidence type="ECO:0000256" key="2">
    <source>
        <dbReference type="ARBA" id="ARBA00005099"/>
    </source>
</evidence>
<keyword evidence="8 11" id="KW-0718">Serine biosynthesis</keyword>
<dbReference type="NCBIfam" id="NF003764">
    <property type="entry name" value="PRK05355.1"/>
    <property type="match status" value="1"/>
</dbReference>
<dbReference type="Proteomes" id="UP000005798">
    <property type="component" value="Unassembled WGS sequence"/>
</dbReference>
<evidence type="ECO:0000256" key="7">
    <source>
        <dbReference type="ARBA" id="ARBA00022898"/>
    </source>
</evidence>